<dbReference type="EMBL" id="VJND01000018">
    <property type="protein sequence ID" value="TSE23370.1"/>
    <property type="molecule type" value="Genomic_DNA"/>
</dbReference>
<evidence type="ECO:0000313" key="8">
    <source>
        <dbReference type="Proteomes" id="UP000320225"/>
    </source>
</evidence>
<evidence type="ECO:0000256" key="2">
    <source>
        <dbReference type="ARBA" id="ARBA00022516"/>
    </source>
</evidence>
<dbReference type="OrthoDB" id="9806880at2"/>
<evidence type="ECO:0000256" key="3">
    <source>
        <dbReference type="ARBA" id="ARBA00022679"/>
    </source>
</evidence>
<dbReference type="SUPFAM" id="SSF69593">
    <property type="entry name" value="Glycerol-3-phosphate (1)-acyltransferase"/>
    <property type="match status" value="1"/>
</dbReference>
<sequence>MPAEPARHRRPWPLALLRALRLLGHVLRGLWTVRRHFPRWDEAERARRVQAWSAQLLELLGVPLRQQGEPPPPGSLVVANHVSWLDILAVDAARPCRFIAKADVHRWPLLGALVAGAGTLFIERSSRRDALRVVHQAAERLRAGDVLAFFPEGTTSDGHTVLPFHANLLQAAVVTDAPVVPLGVAYRRAGDAPGRRHDAPAYVGDMTLLTSLWRVLRAADLEAELRWGTPQRAAGRDRRAWAADLRAEVARLAGLPPPASPAGAGTGGD</sequence>
<dbReference type="EC" id="2.3.1.51" evidence="7"/>
<keyword evidence="5 7" id="KW-0012">Acyltransferase</keyword>
<dbReference type="PANTHER" id="PTHR10434:SF64">
    <property type="entry name" value="1-ACYL-SN-GLYCEROL-3-PHOSPHATE ACYLTRANSFERASE-RELATED"/>
    <property type="match status" value="1"/>
</dbReference>
<dbReference type="SMART" id="SM00563">
    <property type="entry name" value="PlsC"/>
    <property type="match status" value="1"/>
</dbReference>
<proteinExistence type="predicted"/>
<accession>A0A554WIG4</accession>
<keyword evidence="8" id="KW-1185">Reference proteome</keyword>
<protein>
    <submittedName>
        <fullName evidence="7">1-acyl-sn-glycerol-3-phosphate acyltransferase</fullName>
        <ecNumber evidence="7">2.3.1.51</ecNumber>
    </submittedName>
</protein>
<keyword evidence="4" id="KW-0443">Lipid metabolism</keyword>
<comment type="pathway">
    <text evidence="1">Lipid metabolism.</text>
</comment>
<keyword evidence="3 7" id="KW-0808">Transferase</keyword>
<dbReference type="AlphaFoldDB" id="A0A554WIG4"/>
<evidence type="ECO:0000256" key="1">
    <source>
        <dbReference type="ARBA" id="ARBA00005189"/>
    </source>
</evidence>
<evidence type="ECO:0000313" key="7">
    <source>
        <dbReference type="EMBL" id="TSE23370.1"/>
    </source>
</evidence>
<gene>
    <name evidence="7" type="primary">plsC_2</name>
    <name evidence="7" type="ORF">Tsedi_02266</name>
</gene>
<dbReference type="Pfam" id="PF01553">
    <property type="entry name" value="Acyltransferase"/>
    <property type="match status" value="1"/>
</dbReference>
<dbReference type="PANTHER" id="PTHR10434">
    <property type="entry name" value="1-ACYL-SN-GLYCEROL-3-PHOSPHATE ACYLTRANSFERASE"/>
    <property type="match status" value="1"/>
</dbReference>
<dbReference type="Proteomes" id="UP000320225">
    <property type="component" value="Unassembled WGS sequence"/>
</dbReference>
<name>A0A554WIG4_9BURK</name>
<comment type="caution">
    <text evidence="7">The sequence shown here is derived from an EMBL/GenBank/DDBJ whole genome shotgun (WGS) entry which is preliminary data.</text>
</comment>
<evidence type="ECO:0000259" key="6">
    <source>
        <dbReference type="SMART" id="SM00563"/>
    </source>
</evidence>
<dbReference type="RefSeq" id="WP_143896717.1">
    <property type="nucleotide sequence ID" value="NZ_VJND01000018.1"/>
</dbReference>
<evidence type="ECO:0000256" key="5">
    <source>
        <dbReference type="ARBA" id="ARBA00023315"/>
    </source>
</evidence>
<feature type="domain" description="Phospholipid/glycerol acyltransferase" evidence="6">
    <location>
        <begin position="75"/>
        <end position="187"/>
    </location>
</feature>
<dbReference type="GO" id="GO:0006654">
    <property type="term" value="P:phosphatidic acid biosynthetic process"/>
    <property type="evidence" value="ECO:0007669"/>
    <property type="project" value="TreeGrafter"/>
</dbReference>
<reference evidence="7 8" key="1">
    <citation type="submission" date="2019-07" db="EMBL/GenBank/DDBJ databases">
        <title>Tepidimonas sediminis YIM 72259 draft genome.</title>
        <authorList>
            <person name="Da Costa M.S."/>
            <person name="Froufe H.J.C."/>
            <person name="Egas C."/>
            <person name="Albuquerque L."/>
        </authorList>
    </citation>
    <scope>NUCLEOTIDE SEQUENCE [LARGE SCALE GENOMIC DNA]</scope>
    <source>
        <strain evidence="7 8">YIM 72259</strain>
    </source>
</reference>
<organism evidence="7 8">
    <name type="scientific">Tepidimonas sediminis</name>
    <dbReference type="NCBI Taxonomy" id="2588941"/>
    <lineage>
        <taxon>Bacteria</taxon>
        <taxon>Pseudomonadati</taxon>
        <taxon>Pseudomonadota</taxon>
        <taxon>Betaproteobacteria</taxon>
        <taxon>Burkholderiales</taxon>
        <taxon>Tepidimonas</taxon>
    </lineage>
</organism>
<dbReference type="InterPro" id="IPR002123">
    <property type="entry name" value="Plipid/glycerol_acylTrfase"/>
</dbReference>
<keyword evidence="2" id="KW-0444">Lipid biosynthesis</keyword>
<dbReference type="GO" id="GO:0003841">
    <property type="term" value="F:1-acylglycerol-3-phosphate O-acyltransferase activity"/>
    <property type="evidence" value="ECO:0007669"/>
    <property type="project" value="UniProtKB-EC"/>
</dbReference>
<dbReference type="CDD" id="cd07989">
    <property type="entry name" value="LPLAT_AGPAT-like"/>
    <property type="match status" value="1"/>
</dbReference>
<evidence type="ECO:0000256" key="4">
    <source>
        <dbReference type="ARBA" id="ARBA00023098"/>
    </source>
</evidence>